<dbReference type="InterPro" id="IPR011050">
    <property type="entry name" value="Pectin_lyase_fold/virulence"/>
</dbReference>
<reference evidence="4 5" key="1">
    <citation type="submission" date="2021-04" db="EMBL/GenBank/DDBJ databases">
        <title>Genome analysis of Polyangium sp.</title>
        <authorList>
            <person name="Li Y."/>
            <person name="Wang J."/>
        </authorList>
    </citation>
    <scope>NUCLEOTIDE SEQUENCE [LARGE SCALE GENOMIC DNA]</scope>
    <source>
        <strain evidence="4 5">SDU14</strain>
    </source>
</reference>
<dbReference type="PANTHER" id="PTHR22990:SF15">
    <property type="entry name" value="F-BOX ONLY PROTEIN 10"/>
    <property type="match status" value="1"/>
</dbReference>
<feature type="chain" id="PRO_5040739124" evidence="2">
    <location>
        <begin position="25"/>
        <end position="488"/>
    </location>
</feature>
<proteinExistence type="predicted"/>
<feature type="domain" description="Right handed beta helix" evidence="3">
    <location>
        <begin position="122"/>
        <end position="258"/>
    </location>
</feature>
<dbReference type="SMART" id="SM00710">
    <property type="entry name" value="PbH1"/>
    <property type="match status" value="9"/>
</dbReference>
<comment type="caution">
    <text evidence="4">The sequence shown here is derived from an EMBL/GenBank/DDBJ whole genome shotgun (WGS) entry which is preliminary data.</text>
</comment>
<name>A0A9X4AXT7_9BACT</name>
<dbReference type="InterPro" id="IPR006626">
    <property type="entry name" value="PbH1"/>
</dbReference>
<evidence type="ECO:0000256" key="2">
    <source>
        <dbReference type="SAM" id="SignalP"/>
    </source>
</evidence>
<keyword evidence="1" id="KW-0677">Repeat</keyword>
<dbReference type="InterPro" id="IPR039448">
    <property type="entry name" value="Beta_helix"/>
</dbReference>
<protein>
    <submittedName>
        <fullName evidence="4">Right-handed parallel beta-helix repeat-containing protein</fullName>
    </submittedName>
</protein>
<accession>A0A9X4AXT7</accession>
<evidence type="ECO:0000313" key="4">
    <source>
        <dbReference type="EMBL" id="MDC3988206.1"/>
    </source>
</evidence>
<gene>
    <name evidence="4" type="ORF">KEG57_47500</name>
</gene>
<dbReference type="Gene3D" id="2.160.20.10">
    <property type="entry name" value="Single-stranded right-handed beta-helix, Pectin lyase-like"/>
    <property type="match status" value="2"/>
</dbReference>
<dbReference type="InterPro" id="IPR012334">
    <property type="entry name" value="Pectin_lyas_fold"/>
</dbReference>
<dbReference type="AlphaFoldDB" id="A0A9X4AXT7"/>
<feature type="signal peptide" evidence="2">
    <location>
        <begin position="1"/>
        <end position="24"/>
    </location>
</feature>
<organism evidence="4 5">
    <name type="scientific">Polyangium jinanense</name>
    <dbReference type="NCBI Taxonomy" id="2829994"/>
    <lineage>
        <taxon>Bacteria</taxon>
        <taxon>Pseudomonadati</taxon>
        <taxon>Myxococcota</taxon>
        <taxon>Polyangia</taxon>
        <taxon>Polyangiales</taxon>
        <taxon>Polyangiaceae</taxon>
        <taxon>Polyangium</taxon>
    </lineage>
</organism>
<dbReference type="EMBL" id="JAGTJJ010000067">
    <property type="protein sequence ID" value="MDC3988206.1"/>
    <property type="molecule type" value="Genomic_DNA"/>
</dbReference>
<sequence>MTNRLHFVRLAALLAALPIGGCGADNSLATPACGTYADAPKNASSVVYVSATCGARDGDGSEERPFASIQQGIDASAQGGAVLVDAGTYAENLSITKTVEVLGANTRGEPENASIIVQAPSPYAITVEGSTVVLRGIIVQKPQGAGIWVQKNGNAVLQDSRIEGTVAVNEDGHGVMATDSGSIIVERSIIVQSEGAGVYANAAAAAKVERSIIVQNGGFAGIWVQSTLGEVSLVGNEITENAEGGITILGTRAIIVQNQVKNTKSRMSGELADGIRVIGDSLVGEAYVEIGGEKPESKNVIEGNDRVGILFSGEKARGIIVQNEVVANADDTKRGAGIWVQSSAGTAPNEDQSVGIRIAQNRVEGNHYVGIGVTNNARAIIVQNPSISGTIAGEIMANGIPTKIGDGLGVYAGASAHVDKNTISSNARVGALFFGAANMCVMTNNTFEKNNEGSIIVQNTDGLALDTNETDVPPVAPAFPVGVDTSDL</sequence>
<keyword evidence="2" id="KW-0732">Signal</keyword>
<evidence type="ECO:0000259" key="3">
    <source>
        <dbReference type="Pfam" id="PF13229"/>
    </source>
</evidence>
<dbReference type="RefSeq" id="WP_272422679.1">
    <property type="nucleotide sequence ID" value="NZ_JAGTJJ010000067.1"/>
</dbReference>
<dbReference type="SUPFAM" id="SSF51126">
    <property type="entry name" value="Pectin lyase-like"/>
    <property type="match status" value="2"/>
</dbReference>
<dbReference type="InterPro" id="IPR051550">
    <property type="entry name" value="SCF-Subunits/Alg-Epimerases"/>
</dbReference>
<dbReference type="PANTHER" id="PTHR22990">
    <property type="entry name" value="F-BOX ONLY PROTEIN"/>
    <property type="match status" value="1"/>
</dbReference>
<keyword evidence="5" id="KW-1185">Reference proteome</keyword>
<evidence type="ECO:0000313" key="5">
    <source>
        <dbReference type="Proteomes" id="UP001151081"/>
    </source>
</evidence>
<dbReference type="Proteomes" id="UP001151081">
    <property type="component" value="Unassembled WGS sequence"/>
</dbReference>
<evidence type="ECO:0000256" key="1">
    <source>
        <dbReference type="ARBA" id="ARBA00022737"/>
    </source>
</evidence>
<dbReference type="Pfam" id="PF13229">
    <property type="entry name" value="Beta_helix"/>
    <property type="match status" value="1"/>
</dbReference>